<dbReference type="Proteomes" id="UP000224006">
    <property type="component" value="Chromosome XII"/>
</dbReference>
<evidence type="ECO:0000256" key="1">
    <source>
        <dbReference type="SAM" id="MobiDB-lite"/>
    </source>
</evidence>
<feature type="region of interest" description="Disordered" evidence="1">
    <location>
        <begin position="62"/>
        <end position="106"/>
    </location>
</feature>
<comment type="caution">
    <text evidence="2">The sequence shown here is derived from an EMBL/GenBank/DDBJ whole genome shotgun (WGS) entry which is preliminary data.</text>
</comment>
<dbReference type="GeneID" id="40307328"/>
<keyword evidence="3" id="KW-1185">Reference proteome</keyword>
<dbReference type="KEGG" id="bbes:BESB_022680"/>
<name>A0A2A9M7A2_BESBE</name>
<dbReference type="RefSeq" id="XP_029215785.1">
    <property type="nucleotide sequence ID" value="XM_029360970.1"/>
</dbReference>
<dbReference type="VEuPathDB" id="ToxoDB:BESB_022680"/>
<accession>A0A2A9M7A2</accession>
<reference evidence="2 3" key="1">
    <citation type="submission" date="2017-09" db="EMBL/GenBank/DDBJ databases">
        <title>Genome sequencing of Besnoitia besnoiti strain Bb-Ger1.</title>
        <authorList>
            <person name="Schares G."/>
            <person name="Venepally P."/>
            <person name="Lorenzi H.A."/>
        </authorList>
    </citation>
    <scope>NUCLEOTIDE SEQUENCE [LARGE SCALE GENOMIC DNA]</scope>
    <source>
        <strain evidence="2 3">Bb-Ger1</strain>
    </source>
</reference>
<protein>
    <submittedName>
        <fullName evidence="2">Uncharacterized protein</fullName>
    </submittedName>
</protein>
<dbReference type="AlphaFoldDB" id="A0A2A9M7A2"/>
<organism evidence="2 3">
    <name type="scientific">Besnoitia besnoiti</name>
    <name type="common">Apicomplexan protozoan</name>
    <dbReference type="NCBI Taxonomy" id="94643"/>
    <lineage>
        <taxon>Eukaryota</taxon>
        <taxon>Sar</taxon>
        <taxon>Alveolata</taxon>
        <taxon>Apicomplexa</taxon>
        <taxon>Conoidasida</taxon>
        <taxon>Coccidia</taxon>
        <taxon>Eucoccidiorida</taxon>
        <taxon>Eimeriorina</taxon>
        <taxon>Sarcocystidae</taxon>
        <taxon>Besnoitia</taxon>
    </lineage>
</organism>
<evidence type="ECO:0000313" key="3">
    <source>
        <dbReference type="Proteomes" id="UP000224006"/>
    </source>
</evidence>
<dbReference type="EMBL" id="NWUJ01000013">
    <property type="protein sequence ID" value="PFH31776.1"/>
    <property type="molecule type" value="Genomic_DNA"/>
</dbReference>
<sequence>MPVVGFFMSSDPFSGIVQELISGYFLFRARRGGRIGAQSTLYLLIGVSALTPYQGEAAHREARHSSIESRQCTGEGGHSGARTHLNKGRAGGEPCKAPAGESGTTQGSLWGVVENRRVAQGCLQLIRGLGF</sequence>
<proteinExistence type="predicted"/>
<gene>
    <name evidence="2" type="ORF">BESB_022680</name>
</gene>
<evidence type="ECO:0000313" key="2">
    <source>
        <dbReference type="EMBL" id="PFH31776.1"/>
    </source>
</evidence>